<dbReference type="EMBL" id="CM042885">
    <property type="protein sequence ID" value="KAI4363883.1"/>
    <property type="molecule type" value="Genomic_DNA"/>
</dbReference>
<proteinExistence type="predicted"/>
<accession>A0ACB9QBD0</accession>
<evidence type="ECO:0000313" key="1">
    <source>
        <dbReference type="EMBL" id="KAI4363883.1"/>
    </source>
</evidence>
<evidence type="ECO:0000313" key="2">
    <source>
        <dbReference type="Proteomes" id="UP001057402"/>
    </source>
</evidence>
<keyword evidence="2" id="KW-1185">Reference proteome</keyword>
<sequence>MSPAVVWSASRNRLSFDEPTDSLLPGQKLILGQKPIPSFSEANWSESSAISLTVTRNGLFAQVETRPPQYLKLESDGQLRAYNWDSEWKGTDLMKSALGVLFSVGLQGLQDLLKRTMQLPSLPRSRSPLKDAWSVKGTIGRYEKGDVPIPPTVAELNIQVPPMLSKSSKLRRQIKEIQNSNRHILGESTSSLNFKELNSLEGRLEKAMSRVRSKKV</sequence>
<protein>
    <submittedName>
        <fullName evidence="1">Uncharacterized protein</fullName>
    </submittedName>
</protein>
<name>A0ACB9QBD0_9MYRT</name>
<organism evidence="1 2">
    <name type="scientific">Melastoma candidum</name>
    <dbReference type="NCBI Taxonomy" id="119954"/>
    <lineage>
        <taxon>Eukaryota</taxon>
        <taxon>Viridiplantae</taxon>
        <taxon>Streptophyta</taxon>
        <taxon>Embryophyta</taxon>
        <taxon>Tracheophyta</taxon>
        <taxon>Spermatophyta</taxon>
        <taxon>Magnoliopsida</taxon>
        <taxon>eudicotyledons</taxon>
        <taxon>Gunneridae</taxon>
        <taxon>Pentapetalae</taxon>
        <taxon>rosids</taxon>
        <taxon>malvids</taxon>
        <taxon>Myrtales</taxon>
        <taxon>Melastomataceae</taxon>
        <taxon>Melastomatoideae</taxon>
        <taxon>Melastomateae</taxon>
        <taxon>Melastoma</taxon>
    </lineage>
</organism>
<dbReference type="Proteomes" id="UP001057402">
    <property type="component" value="Chromosome 6"/>
</dbReference>
<comment type="caution">
    <text evidence="1">The sequence shown here is derived from an EMBL/GenBank/DDBJ whole genome shotgun (WGS) entry which is preliminary data.</text>
</comment>
<gene>
    <name evidence="1" type="ORF">MLD38_020046</name>
</gene>
<reference evidence="2" key="1">
    <citation type="journal article" date="2023" name="Front. Plant Sci.">
        <title>Chromosomal-level genome assembly of Melastoma candidum provides insights into trichome evolution.</title>
        <authorList>
            <person name="Zhong Y."/>
            <person name="Wu W."/>
            <person name="Sun C."/>
            <person name="Zou P."/>
            <person name="Liu Y."/>
            <person name="Dai S."/>
            <person name="Zhou R."/>
        </authorList>
    </citation>
    <scope>NUCLEOTIDE SEQUENCE [LARGE SCALE GENOMIC DNA]</scope>
</reference>